<feature type="region of interest" description="Disordered" evidence="1">
    <location>
        <begin position="577"/>
        <end position="637"/>
    </location>
</feature>
<dbReference type="RefSeq" id="XP_056519602.1">
    <property type="nucleotide sequence ID" value="XM_056666006.1"/>
</dbReference>
<feature type="region of interest" description="Disordered" evidence="1">
    <location>
        <begin position="266"/>
        <end position="335"/>
    </location>
</feature>
<dbReference type="AlphaFoldDB" id="A0A9W9GSS3"/>
<feature type="compositionally biased region" description="Polar residues" evidence="1">
    <location>
        <begin position="860"/>
        <end position="877"/>
    </location>
</feature>
<dbReference type="PANTHER" id="PTHR38113">
    <property type="match status" value="1"/>
</dbReference>
<reference evidence="3" key="1">
    <citation type="submission" date="2022-11" db="EMBL/GenBank/DDBJ databases">
        <authorList>
            <person name="Petersen C."/>
        </authorList>
    </citation>
    <scope>NUCLEOTIDE SEQUENCE</scope>
    <source>
        <strain evidence="3">IBT 22155</strain>
    </source>
</reference>
<feature type="domain" description="DUF2293" evidence="2">
    <location>
        <begin position="159"/>
        <end position="242"/>
    </location>
</feature>
<dbReference type="OrthoDB" id="5288828at2759"/>
<feature type="region of interest" description="Disordered" evidence="1">
    <location>
        <begin position="1"/>
        <end position="26"/>
    </location>
</feature>
<sequence length="933" mass="105091">MARVMGRAASALARRSPSRAAQRRARRHKVIMESVTQEKKKLRSVICFEAQAPSGYTFIPAGNPLLTTACKERCRAEGLQIHAVSTTPHHRSHNLSQHVHRIGYHFPSTVVANVCSELGFHLTSTGKAVAIYATGGTDEHKRADSEISQITLNTEARDALRDLFPNIPDTDLNQIIKTAFQKGTKKVGTATELPMARRAQLAVVAHIRHVYTDYDRLLKHLSFHEARGTVEHTTLSKLIEWRGDDENGQTVLEDIFREVIVISDDEDSESEEDVASKAGHHSVEILPSHPRAHEVRSQPISNTQPPNQDLPREPSEEAPPGFRFVTEIPAKDTTNRRGFHRYQAWNRAIQEYRGIHGSGHPRFASGPAGKRSPRYAEQRSAQDPPAARRHDMIPQRAEVGRRTIPGSASIDSQTQRVPATPLMDRHRYAGVQESYIHSDFQQKTSGHELKARPTKPSNQESPELQVLEELSGPRSTNLIHLQDVPLSRMEPRSRRERPSPQPDRTNAPVFVSGPQEKRQWNPIGRYTDSARSTHPRPGSNAQDVILPSIENPWPSEHRRTEVAHPLVHMTNKMSLRSVTPGYPQGETMHHPDVVEKGRDSEQASKRRRLASEDSRDEARPDLRTTRPIGLPISEGFAPRPHRHVELIPDYRPDQPHSRRDYLPVEQAPLIGRHQRERNPALYSNGQLGHDARSVLGRQPINGPREPQNRPGLSSASILVSEGEHAFGAAPAVSNPGHWHPYPGDRSIRLDRAPVEPRVMRRSRVDHGRPLPEDVQPDRNLYADGFVQHVDHYEPPPYEFVARRPEPETQPTGDLCQKPRARDLEYSRTKQLYRTQALSDRHSPLFIGSRVAPSHEYPRTFSDSATTGTIQPRGSTPQVPLERPVSGGLAFLRSSHDYPPSQTTEQNRPVYVQRVEPHSPYYSVLDGRRVVIVD</sequence>
<evidence type="ECO:0000313" key="4">
    <source>
        <dbReference type="Proteomes" id="UP001149079"/>
    </source>
</evidence>
<accession>A0A9W9GSS3</accession>
<dbReference type="InterPro" id="IPR018744">
    <property type="entry name" value="DUF2293"/>
</dbReference>
<evidence type="ECO:0000259" key="2">
    <source>
        <dbReference type="Pfam" id="PF10056"/>
    </source>
</evidence>
<feature type="region of interest" description="Disordered" evidence="1">
    <location>
        <begin position="728"/>
        <end position="747"/>
    </location>
</feature>
<feature type="compositionally biased region" description="Low complexity" evidence="1">
    <location>
        <begin position="7"/>
        <end position="20"/>
    </location>
</feature>
<feature type="compositionally biased region" description="Polar residues" evidence="1">
    <location>
        <begin position="298"/>
        <end position="307"/>
    </location>
</feature>
<dbReference type="EMBL" id="JAPQKL010000005">
    <property type="protein sequence ID" value="KAJ5129223.1"/>
    <property type="molecule type" value="Genomic_DNA"/>
</dbReference>
<name>A0A9W9GSS3_9EURO</name>
<evidence type="ECO:0000313" key="3">
    <source>
        <dbReference type="EMBL" id="KAJ5129223.1"/>
    </source>
</evidence>
<feature type="compositionally biased region" description="Basic and acidic residues" evidence="1">
    <location>
        <begin position="489"/>
        <end position="498"/>
    </location>
</feature>
<dbReference type="Pfam" id="PF10056">
    <property type="entry name" value="DUF2293"/>
    <property type="match status" value="1"/>
</dbReference>
<feature type="region of interest" description="Disordered" evidence="1">
    <location>
        <begin position="443"/>
        <end position="512"/>
    </location>
</feature>
<gene>
    <name evidence="3" type="ORF">N7515_005262</name>
</gene>
<dbReference type="Proteomes" id="UP001149079">
    <property type="component" value="Unassembled WGS sequence"/>
</dbReference>
<dbReference type="GeneID" id="81405176"/>
<protein>
    <recommendedName>
        <fullName evidence="2">DUF2293 domain-containing protein</fullName>
    </recommendedName>
</protein>
<proteinExistence type="predicted"/>
<feature type="region of interest" description="Disordered" evidence="1">
    <location>
        <begin position="356"/>
        <end position="421"/>
    </location>
</feature>
<keyword evidence="4" id="KW-1185">Reference proteome</keyword>
<feature type="region of interest" description="Disordered" evidence="1">
    <location>
        <begin position="889"/>
        <end position="908"/>
    </location>
</feature>
<evidence type="ECO:0000256" key="1">
    <source>
        <dbReference type="SAM" id="MobiDB-lite"/>
    </source>
</evidence>
<feature type="compositionally biased region" description="Basic and acidic residues" evidence="1">
    <location>
        <begin position="386"/>
        <end position="401"/>
    </location>
</feature>
<feature type="region of interest" description="Disordered" evidence="1">
    <location>
        <begin position="859"/>
        <end position="882"/>
    </location>
</feature>
<feature type="compositionally biased region" description="Basic and acidic residues" evidence="1">
    <location>
        <begin position="587"/>
        <end position="624"/>
    </location>
</feature>
<reference evidence="3" key="2">
    <citation type="journal article" date="2023" name="IMA Fungus">
        <title>Comparative genomic study of the Penicillium genus elucidates a diverse pangenome and 15 lateral gene transfer events.</title>
        <authorList>
            <person name="Petersen C."/>
            <person name="Sorensen T."/>
            <person name="Nielsen M.R."/>
            <person name="Sondergaard T.E."/>
            <person name="Sorensen J.L."/>
            <person name="Fitzpatrick D.A."/>
            <person name="Frisvad J.C."/>
            <person name="Nielsen K.L."/>
        </authorList>
    </citation>
    <scope>NUCLEOTIDE SEQUENCE</scope>
    <source>
        <strain evidence="3">IBT 22155</strain>
    </source>
</reference>
<organism evidence="3 4">
    <name type="scientific">Penicillium bovifimosum</name>
    <dbReference type="NCBI Taxonomy" id="126998"/>
    <lineage>
        <taxon>Eukaryota</taxon>
        <taxon>Fungi</taxon>
        <taxon>Dikarya</taxon>
        <taxon>Ascomycota</taxon>
        <taxon>Pezizomycotina</taxon>
        <taxon>Eurotiomycetes</taxon>
        <taxon>Eurotiomycetidae</taxon>
        <taxon>Eurotiales</taxon>
        <taxon>Aspergillaceae</taxon>
        <taxon>Penicillium</taxon>
    </lineage>
</organism>
<dbReference type="PANTHER" id="PTHR38113:SF1">
    <property type="entry name" value="DUF2293 DOMAIN-CONTAINING PROTEIN"/>
    <property type="match status" value="1"/>
</dbReference>
<comment type="caution">
    <text evidence="3">The sequence shown here is derived from an EMBL/GenBank/DDBJ whole genome shotgun (WGS) entry which is preliminary data.</text>
</comment>